<comment type="function">
    <text evidence="8">Catalyzes the phosphorylation of the 3'-hydroxyl group of dephosphocoenzyme A to form coenzyme A.</text>
</comment>
<comment type="similarity">
    <text evidence="1 8">Belongs to the CoaE family.</text>
</comment>
<dbReference type="RefSeq" id="WP_133431154.1">
    <property type="nucleotide sequence ID" value="NZ_SCWA01000003.1"/>
</dbReference>
<dbReference type="OrthoDB" id="9812943at2"/>
<keyword evidence="2 8" id="KW-0963">Cytoplasm</keyword>
<dbReference type="Proteomes" id="UP000295310">
    <property type="component" value="Unassembled WGS sequence"/>
</dbReference>
<dbReference type="EC" id="2.7.1.24" evidence="8 9"/>
<evidence type="ECO:0000256" key="8">
    <source>
        <dbReference type="HAMAP-Rule" id="MF_00376"/>
    </source>
</evidence>
<comment type="caution">
    <text evidence="10">The sequence shown here is derived from an EMBL/GenBank/DDBJ whole genome shotgun (WGS) entry which is preliminary data.</text>
</comment>
<evidence type="ECO:0000256" key="4">
    <source>
        <dbReference type="ARBA" id="ARBA00022741"/>
    </source>
</evidence>
<protein>
    <recommendedName>
        <fullName evidence="8 9">Dephospho-CoA kinase</fullName>
        <ecNumber evidence="8 9">2.7.1.24</ecNumber>
    </recommendedName>
    <alternativeName>
        <fullName evidence="8">Dephosphocoenzyme A kinase</fullName>
    </alternativeName>
</protein>
<dbReference type="GO" id="GO:0005524">
    <property type="term" value="F:ATP binding"/>
    <property type="evidence" value="ECO:0007669"/>
    <property type="project" value="UniProtKB-UniRule"/>
</dbReference>
<proteinExistence type="inferred from homology"/>
<keyword evidence="4 8" id="KW-0547">Nucleotide-binding</keyword>
<evidence type="ECO:0000256" key="3">
    <source>
        <dbReference type="ARBA" id="ARBA00022679"/>
    </source>
</evidence>
<keyword evidence="3 8" id="KW-0808">Transferase</keyword>
<dbReference type="NCBIfam" id="TIGR00152">
    <property type="entry name" value="dephospho-CoA kinase"/>
    <property type="match status" value="1"/>
</dbReference>
<dbReference type="SUPFAM" id="SSF52540">
    <property type="entry name" value="P-loop containing nucleoside triphosphate hydrolases"/>
    <property type="match status" value="1"/>
</dbReference>
<dbReference type="FunFam" id="3.40.50.300:FF:000991">
    <property type="entry name" value="Dephospho-CoA kinase"/>
    <property type="match status" value="1"/>
</dbReference>
<evidence type="ECO:0000256" key="2">
    <source>
        <dbReference type="ARBA" id="ARBA00022490"/>
    </source>
</evidence>
<name>A0A4R6BFC2_9STAP</name>
<dbReference type="PROSITE" id="PS51219">
    <property type="entry name" value="DPCK"/>
    <property type="match status" value="1"/>
</dbReference>
<dbReference type="GO" id="GO:0004140">
    <property type="term" value="F:dephospho-CoA kinase activity"/>
    <property type="evidence" value="ECO:0007669"/>
    <property type="project" value="UniProtKB-UniRule"/>
</dbReference>
<keyword evidence="11" id="KW-1185">Reference proteome</keyword>
<gene>
    <name evidence="8" type="primary">coaE</name>
    <name evidence="10" type="ORF">ERX27_01955</name>
</gene>
<comment type="subcellular location">
    <subcellularLocation>
        <location evidence="8">Cytoplasm</location>
    </subcellularLocation>
</comment>
<reference evidence="10 11" key="1">
    <citation type="submission" date="2019-01" db="EMBL/GenBank/DDBJ databases">
        <title>Draft genome sequences of the type strains of six Macrococcus species.</title>
        <authorList>
            <person name="Mazhar S."/>
            <person name="Altermann E."/>
            <person name="Hill C."/>
            <person name="Mcauliffe O."/>
        </authorList>
    </citation>
    <scope>NUCLEOTIDE SEQUENCE [LARGE SCALE GENOMIC DNA]</scope>
    <source>
        <strain evidence="10 11">CCM4811</strain>
    </source>
</reference>
<keyword evidence="7 8" id="KW-0173">Coenzyme A biosynthesis</keyword>
<dbReference type="InterPro" id="IPR001977">
    <property type="entry name" value="Depp_CoAkinase"/>
</dbReference>
<dbReference type="CDD" id="cd02022">
    <property type="entry name" value="DPCK"/>
    <property type="match status" value="1"/>
</dbReference>
<evidence type="ECO:0000256" key="5">
    <source>
        <dbReference type="ARBA" id="ARBA00022777"/>
    </source>
</evidence>
<dbReference type="GO" id="GO:0005737">
    <property type="term" value="C:cytoplasm"/>
    <property type="evidence" value="ECO:0007669"/>
    <property type="project" value="UniProtKB-SubCell"/>
</dbReference>
<organism evidence="10 11">
    <name type="scientific">Macrococcus brunensis</name>
    <dbReference type="NCBI Taxonomy" id="198483"/>
    <lineage>
        <taxon>Bacteria</taxon>
        <taxon>Bacillati</taxon>
        <taxon>Bacillota</taxon>
        <taxon>Bacilli</taxon>
        <taxon>Bacillales</taxon>
        <taxon>Staphylococcaceae</taxon>
        <taxon>Macrococcus</taxon>
    </lineage>
</organism>
<dbReference type="PANTHER" id="PTHR10695:SF46">
    <property type="entry name" value="BIFUNCTIONAL COENZYME A SYNTHASE-RELATED"/>
    <property type="match status" value="1"/>
</dbReference>
<dbReference type="UniPathway" id="UPA00241">
    <property type="reaction ID" value="UER00356"/>
</dbReference>
<comment type="catalytic activity">
    <reaction evidence="8">
        <text>3'-dephospho-CoA + ATP = ADP + CoA + H(+)</text>
        <dbReference type="Rhea" id="RHEA:18245"/>
        <dbReference type="ChEBI" id="CHEBI:15378"/>
        <dbReference type="ChEBI" id="CHEBI:30616"/>
        <dbReference type="ChEBI" id="CHEBI:57287"/>
        <dbReference type="ChEBI" id="CHEBI:57328"/>
        <dbReference type="ChEBI" id="CHEBI:456216"/>
        <dbReference type="EC" id="2.7.1.24"/>
    </reaction>
</comment>
<dbReference type="Gene3D" id="3.40.50.300">
    <property type="entry name" value="P-loop containing nucleotide triphosphate hydrolases"/>
    <property type="match status" value="1"/>
</dbReference>
<comment type="pathway">
    <text evidence="8">Cofactor biosynthesis; coenzyme A biosynthesis; CoA from (R)-pantothenate: step 5/5.</text>
</comment>
<dbReference type="Pfam" id="PF01121">
    <property type="entry name" value="CoaE"/>
    <property type="match status" value="1"/>
</dbReference>
<evidence type="ECO:0000256" key="9">
    <source>
        <dbReference type="NCBIfam" id="TIGR00152"/>
    </source>
</evidence>
<dbReference type="EMBL" id="SCWA01000003">
    <property type="protein sequence ID" value="TDL98561.1"/>
    <property type="molecule type" value="Genomic_DNA"/>
</dbReference>
<dbReference type="InterPro" id="IPR027417">
    <property type="entry name" value="P-loop_NTPase"/>
</dbReference>
<evidence type="ECO:0000256" key="1">
    <source>
        <dbReference type="ARBA" id="ARBA00009018"/>
    </source>
</evidence>
<evidence type="ECO:0000313" key="10">
    <source>
        <dbReference type="EMBL" id="TDL98561.1"/>
    </source>
</evidence>
<evidence type="ECO:0000256" key="6">
    <source>
        <dbReference type="ARBA" id="ARBA00022840"/>
    </source>
</evidence>
<sequence>MSVIGLTGGIASGKSTVSRLLAAHGFVIVDADIAARQAVAKGSEGLRQVETVFGPEAIKDGEMNRSYIGQQIFHDEEKRLALNGIIHPIVREIMEEEKQSALAAGKPVIMDIPLLYENKLEETVDAVWVVYVTKEVQLERLMKRNDLDKEAALARIASQLSIEDKKERADVVIDNNGTLLDLERRINEIVAEYYKSH</sequence>
<evidence type="ECO:0000313" key="11">
    <source>
        <dbReference type="Proteomes" id="UP000295310"/>
    </source>
</evidence>
<feature type="binding site" evidence="8">
    <location>
        <begin position="11"/>
        <end position="16"/>
    </location>
    <ligand>
        <name>ATP</name>
        <dbReference type="ChEBI" id="CHEBI:30616"/>
    </ligand>
</feature>
<dbReference type="GO" id="GO:0015937">
    <property type="term" value="P:coenzyme A biosynthetic process"/>
    <property type="evidence" value="ECO:0007669"/>
    <property type="project" value="UniProtKB-UniRule"/>
</dbReference>
<evidence type="ECO:0000256" key="7">
    <source>
        <dbReference type="ARBA" id="ARBA00022993"/>
    </source>
</evidence>
<accession>A0A4R6BFC2</accession>
<dbReference type="HAMAP" id="MF_00376">
    <property type="entry name" value="Dephospho_CoA_kinase"/>
    <property type="match status" value="1"/>
</dbReference>
<dbReference type="AlphaFoldDB" id="A0A4R6BFC2"/>
<keyword evidence="5 8" id="KW-0418">Kinase</keyword>
<dbReference type="PANTHER" id="PTHR10695">
    <property type="entry name" value="DEPHOSPHO-COA KINASE-RELATED"/>
    <property type="match status" value="1"/>
</dbReference>
<keyword evidence="6 8" id="KW-0067">ATP-binding</keyword>